<dbReference type="Proteomes" id="UP000009010">
    <property type="component" value="Plasmid pRahaq201"/>
</dbReference>
<proteinExistence type="predicted"/>
<keyword evidence="2" id="KW-1185">Reference proteome</keyword>
<dbReference type="OrthoDB" id="8718152at2"/>
<dbReference type="HOGENOM" id="CLU_103659_0_0_6"/>
<dbReference type="EMBL" id="CP003245">
    <property type="protein sequence ID" value="AEX54322.1"/>
    <property type="molecule type" value="Genomic_DNA"/>
</dbReference>
<sequence length="230" mass="26552">MFYKIQGLIYRKNKVTSENIFNELIKFINTLPNWSEKPKLWFIATPKGSVKGIENGQTSQDALSYVDEMIKSNNSISVILADENEDDSILTLWFKNTQAISEDRYTFSLTIKSLSKLNDFNVFLDIFNKLTSLDEWKFKYIFLDTEQYRRKELSVFEDRLAVGWILFLPQLISSEHARSAFKVIQRKEINGTIIISSEIFDGKNPLHISHANNVEIELAADGFLPLLKGL</sequence>
<reference evidence="1 2" key="1">
    <citation type="journal article" date="2012" name="J. Bacteriol.">
        <title>Complete Genome Sequence of Rahnella aquatilis CIP 78.65.</title>
        <authorList>
            <person name="Martinez R.J."/>
            <person name="Bruce D."/>
            <person name="Detter C."/>
            <person name="Goodwin L.A."/>
            <person name="Han J."/>
            <person name="Han C.S."/>
            <person name="Held B."/>
            <person name="Land M.L."/>
            <person name="Mikhailova N."/>
            <person name="Nolan M."/>
            <person name="Pennacchio L."/>
            <person name="Pitluck S."/>
            <person name="Tapia R."/>
            <person name="Woyke T."/>
            <person name="Sobecky P.A."/>
        </authorList>
    </citation>
    <scope>NUCLEOTIDE SEQUENCE [LARGE SCALE GENOMIC DNA]</scope>
    <source>
        <strain evidence="2">ATCC 33071 / DSM 4594 / JCM 1683 / NBRC 105701 / NCIMB 13365 / CIP 78.65</strain>
        <plasmid evidence="1">pRahaq201</plasmid>
    </source>
</reference>
<dbReference type="AlphaFoldDB" id="H2J175"/>
<geneLocation type="plasmid" evidence="1 2">
    <name>pRahaq201</name>
</geneLocation>
<accession>H2J175</accession>
<protein>
    <submittedName>
        <fullName evidence="1">Uncharacterized protein</fullName>
    </submittedName>
</protein>
<dbReference type="RefSeq" id="WP_014341613.1">
    <property type="nucleotide sequence ID" value="NC_016835.1"/>
</dbReference>
<gene>
    <name evidence="1" type="ordered locus">Rahaq2_4592</name>
</gene>
<organism evidence="1 2">
    <name type="scientific">Rahnella aquatilis (strain ATCC 33071 / DSM 4594 / JCM 1683 / NBRC 105701 / NCIMB 13365 / CIP 78.65)</name>
    <dbReference type="NCBI Taxonomy" id="745277"/>
    <lineage>
        <taxon>Bacteria</taxon>
        <taxon>Pseudomonadati</taxon>
        <taxon>Pseudomonadota</taxon>
        <taxon>Gammaproteobacteria</taxon>
        <taxon>Enterobacterales</taxon>
        <taxon>Yersiniaceae</taxon>
        <taxon>Rahnella</taxon>
    </lineage>
</organism>
<name>H2J175_RAHAC</name>
<dbReference type="KEGG" id="raq:Rahaq2_4592"/>
<keyword evidence="1" id="KW-0614">Plasmid</keyword>
<evidence type="ECO:0000313" key="2">
    <source>
        <dbReference type="Proteomes" id="UP000009010"/>
    </source>
</evidence>
<evidence type="ECO:0000313" key="1">
    <source>
        <dbReference type="EMBL" id="AEX54322.1"/>
    </source>
</evidence>
<reference evidence="2" key="2">
    <citation type="submission" date="2012-01" db="EMBL/GenBank/DDBJ databases">
        <title>Complete sequence of plasmid 1 of Rahnella aquatilis CIP 78.65.</title>
        <authorList>
            <person name="Lucas S."/>
            <person name="Han J."/>
            <person name="Lapidus A."/>
            <person name="Cheng J.-F."/>
            <person name="Goodwin L."/>
            <person name="Pitluck S."/>
            <person name="Peters L."/>
            <person name="Ovchinnikova G."/>
            <person name="Held B."/>
            <person name="Detter J.C."/>
            <person name="Han C."/>
            <person name="Tapia R."/>
            <person name="Land M."/>
            <person name="Hauser L."/>
            <person name="Kyrpides N."/>
            <person name="Ivanova N."/>
            <person name="Pagani I."/>
            <person name="Sobecky P."/>
            <person name="Martinez R."/>
            <person name="Woyke T."/>
        </authorList>
    </citation>
    <scope>NUCLEOTIDE SEQUENCE [LARGE SCALE GENOMIC DNA]</scope>
    <source>
        <strain evidence="2">ATCC 33071 / DSM 4594 / JCM 1683 / NBRC 105701 / NCIMB 13365 / CIP 78.65</strain>
        <plasmid evidence="2">pRahaq201</plasmid>
    </source>
</reference>